<dbReference type="InterPro" id="IPR043738">
    <property type="entry name" value="DUF5683"/>
</dbReference>
<evidence type="ECO:0000259" key="2">
    <source>
        <dbReference type="Pfam" id="PF18935"/>
    </source>
</evidence>
<keyword evidence="1" id="KW-0732">Signal</keyword>
<feature type="chain" id="PRO_5046439927" evidence="1">
    <location>
        <begin position="21"/>
        <end position="232"/>
    </location>
</feature>
<evidence type="ECO:0000256" key="1">
    <source>
        <dbReference type="SAM" id="SignalP"/>
    </source>
</evidence>
<accession>A0ABW3AV09</accession>
<feature type="signal peptide" evidence="1">
    <location>
        <begin position="1"/>
        <end position="20"/>
    </location>
</feature>
<dbReference type="EMBL" id="JBHTHZ010000013">
    <property type="protein sequence ID" value="MFD0794783.1"/>
    <property type="molecule type" value="Genomic_DNA"/>
</dbReference>
<reference evidence="4" key="1">
    <citation type="journal article" date="2019" name="Int. J. Syst. Evol. Microbiol.">
        <title>The Global Catalogue of Microorganisms (GCM) 10K type strain sequencing project: providing services to taxonomists for standard genome sequencing and annotation.</title>
        <authorList>
            <consortium name="The Broad Institute Genomics Platform"/>
            <consortium name="The Broad Institute Genome Sequencing Center for Infectious Disease"/>
            <person name="Wu L."/>
            <person name="Ma J."/>
        </authorList>
    </citation>
    <scope>NUCLEOTIDE SEQUENCE [LARGE SCALE GENOMIC DNA]</scope>
    <source>
        <strain evidence="4">CCUG 61484</strain>
    </source>
</reference>
<evidence type="ECO:0000313" key="3">
    <source>
        <dbReference type="EMBL" id="MFD0794783.1"/>
    </source>
</evidence>
<gene>
    <name evidence="3" type="ORF">ACFQZX_14245</name>
</gene>
<evidence type="ECO:0000313" key="4">
    <source>
        <dbReference type="Proteomes" id="UP001597010"/>
    </source>
</evidence>
<dbReference type="Proteomes" id="UP001597010">
    <property type="component" value="Unassembled WGS sequence"/>
</dbReference>
<dbReference type="Pfam" id="PF18935">
    <property type="entry name" value="DUF5683"/>
    <property type="match status" value="1"/>
</dbReference>
<keyword evidence="4" id="KW-1185">Reference proteome</keyword>
<name>A0ABW3AV09_9SPHI</name>
<proteinExistence type="predicted"/>
<dbReference type="RefSeq" id="WP_377116509.1">
    <property type="nucleotide sequence ID" value="NZ_JBHTHZ010000013.1"/>
</dbReference>
<comment type="caution">
    <text evidence="3">The sequence shown here is derived from an EMBL/GenBank/DDBJ whole genome shotgun (WGS) entry which is preliminary data.</text>
</comment>
<feature type="domain" description="DUF5683" evidence="2">
    <location>
        <begin position="61"/>
        <end position="229"/>
    </location>
</feature>
<protein>
    <submittedName>
        <fullName evidence="3">DUF5683 domain-containing protein</fullName>
    </submittedName>
</protein>
<organism evidence="3 4">
    <name type="scientific">Mucilaginibacter litoreus</name>
    <dbReference type="NCBI Taxonomy" id="1048221"/>
    <lineage>
        <taxon>Bacteria</taxon>
        <taxon>Pseudomonadati</taxon>
        <taxon>Bacteroidota</taxon>
        <taxon>Sphingobacteriia</taxon>
        <taxon>Sphingobacteriales</taxon>
        <taxon>Sphingobacteriaceae</taxon>
        <taxon>Mucilaginibacter</taxon>
    </lineage>
</organism>
<sequence length="232" mass="25919">MLKKTLLTVLFTAFALFAMAQRPDSLAKPKADTAGKSADTVKRPYFKPKITNEPEYHPDSTHSPSLAVKRSLFIPGWGQLYNRQGWWWKVPAIYAGLGALGYSIIDSHKNYKMFLALARIKNTGGIPTEGKPFYAEYQKYKTEYAQYSNATFTQLQEAASNYQRNFQISIGSVILVWGVQVVEAYVTAKFINAYTVDNNLSMKVSPTLINNPLYAGNFSGAYIPGLKVTFGL</sequence>